<dbReference type="Gene3D" id="2.130.10.10">
    <property type="entry name" value="YVTN repeat-like/Quinoprotein amine dehydrogenase"/>
    <property type="match status" value="1"/>
</dbReference>
<dbReference type="HOGENOM" id="CLU_064269_0_0_10"/>
<dbReference type="GO" id="GO:0009523">
    <property type="term" value="C:photosystem II"/>
    <property type="evidence" value="ECO:0007669"/>
    <property type="project" value="UniProtKB-KW"/>
</dbReference>
<evidence type="ECO:0000259" key="3">
    <source>
        <dbReference type="Pfam" id="PF14870"/>
    </source>
</evidence>
<sequence length="342" mass="36519">MPILVASLAASIQSCTPGPASHEFTRVAITVLHEDSASYRALEVLPGSIGFAGSDGRFGSISFPGETVRLGNLEHRGSRPEFRAVAHTATDFFLLSAGDPALLYKTGDSGSMELVFTESGPGVFYDSMAFWDDTLGIAVGDAREGCLSILLTRDGGKTWERKPCGELPPAIEGEGAFAASNTNIALSGNHCWVATTKGRVFHSPDRGNNWEVFTTPAAVDSDSQGIFSLAFFDEELGFAIGGDYTDAAIRTGNKMITRDGGQTWSRVADGELPGYKSCVQFVPGSGGEDLVAVGYTGIVYSRDQGRSWRELSGESFYTIRFVNDSVAYAGGRGRLARLDFSR</sequence>
<dbReference type="eggNOG" id="COG4447">
    <property type="taxonomic scope" value="Bacteria"/>
</dbReference>
<gene>
    <name evidence="4" type="ordered locus">RB2501_00376</name>
</gene>
<dbReference type="KEGG" id="rbi:RB2501_00376"/>
<evidence type="ECO:0000313" key="5">
    <source>
        <dbReference type="Proteomes" id="UP000009049"/>
    </source>
</evidence>
<dbReference type="Proteomes" id="UP000009049">
    <property type="component" value="Chromosome"/>
</dbReference>
<dbReference type="GO" id="GO:0015979">
    <property type="term" value="P:photosynthesis"/>
    <property type="evidence" value="ECO:0007669"/>
    <property type="project" value="UniProtKB-KW"/>
</dbReference>
<keyword evidence="1" id="KW-0602">Photosynthesis</keyword>
<dbReference type="InterPro" id="IPR002860">
    <property type="entry name" value="BNR_rpt"/>
</dbReference>
<dbReference type="SUPFAM" id="SSF110296">
    <property type="entry name" value="Oligoxyloglucan reducing end-specific cellobiohydrolase"/>
    <property type="match status" value="1"/>
</dbReference>
<keyword evidence="5" id="KW-1185">Reference proteome</keyword>
<evidence type="ECO:0000256" key="1">
    <source>
        <dbReference type="ARBA" id="ARBA00022531"/>
    </source>
</evidence>
<dbReference type="InterPro" id="IPR028203">
    <property type="entry name" value="PSII_CF48-like_dom"/>
</dbReference>
<name>A4CNL8_ROBBH</name>
<dbReference type="Pfam" id="PF14870">
    <property type="entry name" value="PSII_BNR"/>
    <property type="match status" value="1"/>
</dbReference>
<dbReference type="PANTHER" id="PTHR47199">
    <property type="entry name" value="PHOTOSYSTEM II STABILITY/ASSEMBLY FACTOR HCF136, CHLOROPLASTIC"/>
    <property type="match status" value="1"/>
</dbReference>
<accession>A4CNL8</accession>
<evidence type="ECO:0000256" key="2">
    <source>
        <dbReference type="ARBA" id="ARBA00023276"/>
    </source>
</evidence>
<dbReference type="PANTHER" id="PTHR47199:SF2">
    <property type="entry name" value="PHOTOSYSTEM II STABILITY_ASSEMBLY FACTOR HCF136, CHLOROPLASTIC"/>
    <property type="match status" value="1"/>
</dbReference>
<protein>
    <submittedName>
        <fullName evidence="4">Putative oxidoreductase</fullName>
    </submittedName>
</protein>
<dbReference type="STRING" id="313596.RB2501_00376"/>
<dbReference type="EMBL" id="CP001712">
    <property type="protein sequence ID" value="EAR14485.1"/>
    <property type="molecule type" value="Genomic_DNA"/>
</dbReference>
<evidence type="ECO:0000313" key="4">
    <source>
        <dbReference type="EMBL" id="EAR14485.1"/>
    </source>
</evidence>
<dbReference type="AlphaFoldDB" id="A4CNL8"/>
<organism evidence="4 5">
    <name type="scientific">Robiginitalea biformata (strain ATCC BAA-864 / DSM 15991 / KCTC 12146 / HTCC2501)</name>
    <dbReference type="NCBI Taxonomy" id="313596"/>
    <lineage>
        <taxon>Bacteria</taxon>
        <taxon>Pseudomonadati</taxon>
        <taxon>Bacteroidota</taxon>
        <taxon>Flavobacteriia</taxon>
        <taxon>Flavobacteriales</taxon>
        <taxon>Flavobacteriaceae</taxon>
        <taxon>Robiginitalea</taxon>
    </lineage>
</organism>
<keyword evidence="2" id="KW-0604">Photosystem II</keyword>
<proteinExistence type="predicted"/>
<dbReference type="Pfam" id="PF02012">
    <property type="entry name" value="BNR"/>
    <property type="match status" value="1"/>
</dbReference>
<dbReference type="InterPro" id="IPR015943">
    <property type="entry name" value="WD40/YVTN_repeat-like_dom_sf"/>
</dbReference>
<reference evidence="4 5" key="1">
    <citation type="journal article" date="2009" name="J. Bacteriol.">
        <title>Complete genome sequence of Robiginitalea biformata HTCC2501.</title>
        <authorList>
            <person name="Oh H.M."/>
            <person name="Giovannoni S.J."/>
            <person name="Lee K."/>
            <person name="Ferriera S."/>
            <person name="Johnson J."/>
            <person name="Cho J.C."/>
        </authorList>
    </citation>
    <scope>NUCLEOTIDE SEQUENCE [LARGE SCALE GENOMIC DNA]</scope>
    <source>
        <strain evidence="5">ATCC BAA-864 / HTCC2501 / KCTC 12146</strain>
    </source>
</reference>
<feature type="domain" description="Photosynthesis system II assembly factor Ycf48/Hcf136-like" evidence="3">
    <location>
        <begin position="128"/>
        <end position="213"/>
    </location>
</feature>